<evidence type="ECO:0000313" key="1">
    <source>
        <dbReference type="EMBL" id="CUS33118.1"/>
    </source>
</evidence>
<protein>
    <recommendedName>
        <fullName evidence="3">Reverse transcriptase domain-containing protein</fullName>
    </recommendedName>
</protein>
<dbReference type="AlphaFoldDB" id="A0A0S4L8H6"/>
<dbReference type="Proteomes" id="UP000198736">
    <property type="component" value="Unassembled WGS sequence"/>
</dbReference>
<gene>
    <name evidence="1" type="ORF">COMA2_120079</name>
</gene>
<sequence>MDDVKVFAKEKSVARESLFLMNERLPSLRLNIQGAKTRILEGPDLRSELFDPELAALNKAIDQIRRKRR</sequence>
<reference evidence="2" key="1">
    <citation type="submission" date="2015-10" db="EMBL/GenBank/DDBJ databases">
        <authorList>
            <person name="Luecker S."/>
            <person name="Luecker S."/>
        </authorList>
    </citation>
    <scope>NUCLEOTIDE SEQUENCE [LARGE SCALE GENOMIC DNA]</scope>
</reference>
<proteinExistence type="predicted"/>
<name>A0A0S4L8H6_9BACT</name>
<evidence type="ECO:0008006" key="3">
    <source>
        <dbReference type="Google" id="ProtNLM"/>
    </source>
</evidence>
<organism evidence="1 2">
    <name type="scientific">Candidatus Nitrospira nitrificans</name>
    <dbReference type="NCBI Taxonomy" id="1742973"/>
    <lineage>
        <taxon>Bacteria</taxon>
        <taxon>Pseudomonadati</taxon>
        <taxon>Nitrospirota</taxon>
        <taxon>Nitrospiria</taxon>
        <taxon>Nitrospirales</taxon>
        <taxon>Nitrospiraceae</taxon>
        <taxon>Nitrospira</taxon>
    </lineage>
</organism>
<accession>A0A0S4L8H6</accession>
<dbReference type="STRING" id="1742973.COMA2_120079"/>
<dbReference type="EMBL" id="CZPZ01000004">
    <property type="protein sequence ID" value="CUS33118.1"/>
    <property type="molecule type" value="Genomic_DNA"/>
</dbReference>
<evidence type="ECO:0000313" key="2">
    <source>
        <dbReference type="Proteomes" id="UP000198736"/>
    </source>
</evidence>
<keyword evidence="2" id="KW-1185">Reference proteome</keyword>